<protein>
    <recommendedName>
        <fullName evidence="3">Peptidyl-prolyl cis-trans isomerase</fullName>
        <shortName evidence="3">PPIase</shortName>
        <ecNumber evidence="3">5.2.1.8</ecNumber>
    </recommendedName>
</protein>
<dbReference type="Proteomes" id="UP000282832">
    <property type="component" value="Unassembled WGS sequence"/>
</dbReference>
<comment type="function">
    <text evidence="3">PPIases accelerate the folding of proteins. It catalyzes the cis-trans isomerization of proline imidic peptide bonds in oligopeptides.</text>
</comment>
<comment type="similarity">
    <text evidence="3">Belongs to the cyclophilin-type PPIase family.</text>
</comment>
<proteinExistence type="inferred from homology"/>
<dbReference type="EC" id="5.2.1.8" evidence="3"/>
<dbReference type="PROSITE" id="PS51257">
    <property type="entry name" value="PROKAR_LIPOPROTEIN"/>
    <property type="match status" value="1"/>
</dbReference>
<dbReference type="InterPro" id="IPR029000">
    <property type="entry name" value="Cyclophilin-like_dom_sf"/>
</dbReference>
<comment type="catalytic activity">
    <reaction evidence="3">
        <text>[protein]-peptidylproline (omega=180) = [protein]-peptidylproline (omega=0)</text>
        <dbReference type="Rhea" id="RHEA:16237"/>
        <dbReference type="Rhea" id="RHEA-COMP:10747"/>
        <dbReference type="Rhea" id="RHEA-COMP:10748"/>
        <dbReference type="ChEBI" id="CHEBI:83833"/>
        <dbReference type="ChEBI" id="CHEBI:83834"/>
        <dbReference type="EC" id="5.2.1.8"/>
    </reaction>
</comment>
<dbReference type="InterPro" id="IPR044665">
    <property type="entry name" value="E_coli_cyclophilin_A-like"/>
</dbReference>
<dbReference type="PRINTS" id="PR00153">
    <property type="entry name" value="CSAPPISMRASE"/>
</dbReference>
<dbReference type="Pfam" id="PF00160">
    <property type="entry name" value="Pro_isomerase"/>
    <property type="match status" value="1"/>
</dbReference>
<evidence type="ECO:0000313" key="6">
    <source>
        <dbReference type="Proteomes" id="UP000282832"/>
    </source>
</evidence>
<keyword evidence="1 3" id="KW-0697">Rotamase</keyword>
<comment type="caution">
    <text evidence="5">The sequence shown here is derived from an EMBL/GenBank/DDBJ whole genome shotgun (WGS) entry which is preliminary data.</text>
</comment>
<accession>A0A437PR61</accession>
<evidence type="ECO:0000256" key="1">
    <source>
        <dbReference type="ARBA" id="ARBA00023110"/>
    </source>
</evidence>
<dbReference type="GO" id="GO:0003755">
    <property type="term" value="F:peptidyl-prolyl cis-trans isomerase activity"/>
    <property type="evidence" value="ECO:0007669"/>
    <property type="project" value="UniProtKB-UniRule"/>
</dbReference>
<organism evidence="5 6">
    <name type="scientific">Sandaracinomonas limnophila</name>
    <dbReference type="NCBI Taxonomy" id="1862386"/>
    <lineage>
        <taxon>Bacteria</taxon>
        <taxon>Pseudomonadati</taxon>
        <taxon>Bacteroidota</taxon>
        <taxon>Cytophagia</taxon>
        <taxon>Cytophagales</taxon>
        <taxon>Flectobacillaceae</taxon>
        <taxon>Sandaracinomonas</taxon>
    </lineage>
</organism>
<dbReference type="PROSITE" id="PS50072">
    <property type="entry name" value="CSA_PPIASE_2"/>
    <property type="match status" value="1"/>
</dbReference>
<gene>
    <name evidence="5" type="ORF">EOJ36_06860</name>
</gene>
<sequence>MYKLSCLFLGLFLVSCQENWNIDPLRVKEFLIKESKNYPERMVEFETRLGNFQIELSNKTPLTTTNFIRLVKLGYFKDRYFYRNIYDSGMQGGGEYKDRLDYLVPAEYVDELRPVRGTIAMARYDEGNPEKASSSTEFFIVTDTEEAKRYYNNYVVFGKVISGISVLDSMKKQRSFFEKPVVPVKFSIKVVR</sequence>
<reference evidence="5 6" key="1">
    <citation type="submission" date="2019-01" db="EMBL/GenBank/DDBJ databases">
        <authorList>
            <person name="Chen W.-M."/>
        </authorList>
    </citation>
    <scope>NUCLEOTIDE SEQUENCE [LARGE SCALE GENOMIC DNA]</scope>
    <source>
        <strain evidence="5 6">FSY-15</strain>
    </source>
</reference>
<dbReference type="SUPFAM" id="SSF50891">
    <property type="entry name" value="Cyclophilin-like"/>
    <property type="match status" value="1"/>
</dbReference>
<evidence type="ECO:0000256" key="2">
    <source>
        <dbReference type="ARBA" id="ARBA00023235"/>
    </source>
</evidence>
<evidence type="ECO:0000313" key="5">
    <source>
        <dbReference type="EMBL" id="RVU24728.1"/>
    </source>
</evidence>
<evidence type="ECO:0000259" key="4">
    <source>
        <dbReference type="PROSITE" id="PS50072"/>
    </source>
</evidence>
<dbReference type="PANTHER" id="PTHR43246">
    <property type="entry name" value="PEPTIDYL-PROLYL CIS-TRANS ISOMERASE CYP38, CHLOROPLASTIC"/>
    <property type="match status" value="1"/>
</dbReference>
<feature type="domain" description="PPIase cyclophilin-type" evidence="4">
    <location>
        <begin position="46"/>
        <end position="184"/>
    </location>
</feature>
<dbReference type="AlphaFoldDB" id="A0A437PR61"/>
<name>A0A437PR61_9BACT</name>
<evidence type="ECO:0000256" key="3">
    <source>
        <dbReference type="RuleBase" id="RU363019"/>
    </source>
</evidence>
<keyword evidence="2 3" id="KW-0413">Isomerase</keyword>
<dbReference type="Gene3D" id="2.40.100.10">
    <property type="entry name" value="Cyclophilin-like"/>
    <property type="match status" value="1"/>
</dbReference>
<dbReference type="InterPro" id="IPR002130">
    <property type="entry name" value="Cyclophilin-type_PPIase_dom"/>
</dbReference>
<dbReference type="EMBL" id="SACY01000003">
    <property type="protein sequence ID" value="RVU24728.1"/>
    <property type="molecule type" value="Genomic_DNA"/>
</dbReference>
<keyword evidence="6" id="KW-1185">Reference proteome</keyword>
<dbReference type="OrthoDB" id="9807797at2"/>